<name>A0A285SH78_9HYPH</name>
<dbReference type="Gene3D" id="3.20.20.120">
    <property type="entry name" value="Enolase-like C-terminal domain"/>
    <property type="match status" value="1"/>
</dbReference>
<dbReference type="STRING" id="538381.GCA_001696535_01906"/>
<dbReference type="Gene3D" id="3.30.390.10">
    <property type="entry name" value="Enolase-like, N-terminal domain"/>
    <property type="match status" value="1"/>
</dbReference>
<dbReference type="SUPFAM" id="SSF51604">
    <property type="entry name" value="Enolase C-terminal domain-like"/>
    <property type="match status" value="1"/>
</dbReference>
<dbReference type="PANTHER" id="PTHR48080">
    <property type="entry name" value="D-GALACTONATE DEHYDRATASE-RELATED"/>
    <property type="match status" value="1"/>
</dbReference>
<organism evidence="3 4">
    <name type="scientific">Stappia indica</name>
    <dbReference type="NCBI Taxonomy" id="538381"/>
    <lineage>
        <taxon>Bacteria</taxon>
        <taxon>Pseudomonadati</taxon>
        <taxon>Pseudomonadota</taxon>
        <taxon>Alphaproteobacteria</taxon>
        <taxon>Hyphomicrobiales</taxon>
        <taxon>Stappiaceae</taxon>
        <taxon>Stappia</taxon>
    </lineage>
</organism>
<gene>
    <name evidence="3" type="ORF">SAMN05421512_105314</name>
</gene>
<evidence type="ECO:0000313" key="3">
    <source>
        <dbReference type="EMBL" id="SOC07196.1"/>
    </source>
</evidence>
<protein>
    <submittedName>
        <fullName evidence="3">L-alanine-DL-glutamate epimerase</fullName>
    </submittedName>
</protein>
<evidence type="ECO:0000256" key="1">
    <source>
        <dbReference type="ARBA" id="ARBA00023239"/>
    </source>
</evidence>
<feature type="domain" description="Mandelate racemase/muconate lactonizing enzyme C-terminal" evidence="2">
    <location>
        <begin position="146"/>
        <end position="255"/>
    </location>
</feature>
<dbReference type="Pfam" id="PF13378">
    <property type="entry name" value="MR_MLE_C"/>
    <property type="match status" value="1"/>
</dbReference>
<accession>A0A285SH78</accession>
<evidence type="ECO:0000313" key="4">
    <source>
        <dbReference type="Proteomes" id="UP000219331"/>
    </source>
</evidence>
<dbReference type="InterPro" id="IPR036849">
    <property type="entry name" value="Enolase-like_C_sf"/>
</dbReference>
<dbReference type="OrthoDB" id="9802699at2"/>
<dbReference type="Proteomes" id="UP000219331">
    <property type="component" value="Unassembled WGS sequence"/>
</dbReference>
<dbReference type="RefSeq" id="WP_097174943.1">
    <property type="nucleotide sequence ID" value="NZ_OBML01000005.1"/>
</dbReference>
<sequence length="409" mass="45007">MKLAELETFVVGNPPPGFGGRYFVFVKLTTACGIVGYGEIYAASFGPDAMTRLTEDVFARYLDGADPFAIEVFFRKAYGSGFTQRPDPTMCGVVSGLEMAMWDIIGKALGKPVHTLLGGRVHERLRSYTYLYPKGDENHAAFYGDPDLSAERAAEYVEEGFTAVKFDPAGPYSVHGGRQPDLEDLERSELFCRRIREAVGDRADLLFGTHGQFTASGALRLARRIEPYDPLWFEEPVPPDMPEEMAKVARGTAIPVATGERLCTKWEFARLLSTGAASILQMNLGRVGGLLEAKKIAGMAEAWHAQIAPHLYCGPIVAAANIQLAACSPNFLILESIRRFDGFHADILKTPLRWENGYVTVPDAPGLGVELDEDVARAHPYTGRALHLDMTQHPVDPIRDRRFPKDGEA</sequence>
<dbReference type="EMBL" id="OBML01000005">
    <property type="protein sequence ID" value="SOC07196.1"/>
    <property type="molecule type" value="Genomic_DNA"/>
</dbReference>
<dbReference type="GO" id="GO:0016829">
    <property type="term" value="F:lyase activity"/>
    <property type="evidence" value="ECO:0007669"/>
    <property type="project" value="UniProtKB-KW"/>
</dbReference>
<dbReference type="InterPro" id="IPR034593">
    <property type="entry name" value="DgoD-like"/>
</dbReference>
<dbReference type="SMART" id="SM00922">
    <property type="entry name" value="MR_MLE"/>
    <property type="match status" value="1"/>
</dbReference>
<dbReference type="CDD" id="cd03316">
    <property type="entry name" value="MR_like"/>
    <property type="match status" value="1"/>
</dbReference>
<dbReference type="AlphaFoldDB" id="A0A285SH78"/>
<dbReference type="InterPro" id="IPR029017">
    <property type="entry name" value="Enolase-like_N"/>
</dbReference>
<dbReference type="PANTHER" id="PTHR48080:SF2">
    <property type="entry name" value="D-GALACTONATE DEHYDRATASE"/>
    <property type="match status" value="1"/>
</dbReference>
<keyword evidence="4" id="KW-1185">Reference proteome</keyword>
<dbReference type="InterPro" id="IPR013341">
    <property type="entry name" value="Mandelate_racemase_N_dom"/>
</dbReference>
<dbReference type="Pfam" id="PF02746">
    <property type="entry name" value="MR_MLE_N"/>
    <property type="match status" value="1"/>
</dbReference>
<dbReference type="InterPro" id="IPR013342">
    <property type="entry name" value="Mandelate_racemase_C"/>
</dbReference>
<dbReference type="InterPro" id="IPR029065">
    <property type="entry name" value="Enolase_C-like"/>
</dbReference>
<evidence type="ECO:0000259" key="2">
    <source>
        <dbReference type="SMART" id="SM00922"/>
    </source>
</evidence>
<keyword evidence="1" id="KW-0456">Lyase</keyword>
<dbReference type="SUPFAM" id="SSF54826">
    <property type="entry name" value="Enolase N-terminal domain-like"/>
    <property type="match status" value="1"/>
</dbReference>
<reference evidence="3 4" key="1">
    <citation type="submission" date="2017-08" db="EMBL/GenBank/DDBJ databases">
        <authorList>
            <person name="de Groot N.N."/>
        </authorList>
    </citation>
    <scope>NUCLEOTIDE SEQUENCE [LARGE SCALE GENOMIC DNA]</scope>
    <source>
        <strain evidence="3 4">USBA 352</strain>
    </source>
</reference>
<proteinExistence type="predicted"/>